<proteinExistence type="predicted"/>
<dbReference type="Proteomes" id="UP000676336">
    <property type="component" value="Unassembled WGS sequence"/>
</dbReference>
<name>A0A8S3HMA8_9BILA</name>
<evidence type="ECO:0000313" key="1">
    <source>
        <dbReference type="EMBL" id="CAF5183846.1"/>
    </source>
</evidence>
<accession>A0A8S3HMA8</accession>
<gene>
    <name evidence="1" type="ORF">SMN809_LOCUS69789</name>
</gene>
<reference evidence="1" key="1">
    <citation type="submission" date="2021-02" db="EMBL/GenBank/DDBJ databases">
        <authorList>
            <person name="Nowell W R."/>
        </authorList>
    </citation>
    <scope>NUCLEOTIDE SEQUENCE</scope>
</reference>
<dbReference type="EMBL" id="CAJOBI010320207">
    <property type="protein sequence ID" value="CAF5183846.1"/>
    <property type="molecule type" value="Genomic_DNA"/>
</dbReference>
<comment type="caution">
    <text evidence="1">The sequence shown here is derived from an EMBL/GenBank/DDBJ whole genome shotgun (WGS) entry which is preliminary data.</text>
</comment>
<dbReference type="AlphaFoldDB" id="A0A8S3HMA8"/>
<protein>
    <submittedName>
        <fullName evidence="1">Uncharacterized protein</fullName>
    </submittedName>
</protein>
<evidence type="ECO:0000313" key="2">
    <source>
        <dbReference type="Proteomes" id="UP000676336"/>
    </source>
</evidence>
<organism evidence="1 2">
    <name type="scientific">Rotaria magnacalcarata</name>
    <dbReference type="NCBI Taxonomy" id="392030"/>
    <lineage>
        <taxon>Eukaryota</taxon>
        <taxon>Metazoa</taxon>
        <taxon>Spiralia</taxon>
        <taxon>Gnathifera</taxon>
        <taxon>Rotifera</taxon>
        <taxon>Eurotatoria</taxon>
        <taxon>Bdelloidea</taxon>
        <taxon>Philodinida</taxon>
        <taxon>Philodinidae</taxon>
        <taxon>Rotaria</taxon>
    </lineage>
</organism>
<sequence length="97" mass="11565">MSVSINCFSWQLIWNGCQNRKAFENFAYKLIDDYLIVRDYTRDRCVHGTMLRMHDQVKVEHVTDIPYSHNLYLKPHENVIISFDAVNTLNKKTEKLM</sequence>